<reference evidence="2" key="1">
    <citation type="submission" date="2020-07" db="EMBL/GenBank/DDBJ databases">
        <title>Clinical and genomic characterization of carbapenemase-producing Enterobacterales causing secondary infections during the COVID-19 crisis at a New York City hospital.</title>
        <authorList>
            <person name="Gomez-Simmonds A."/>
            <person name="Annavajhala M.K."/>
            <person name="Uhlemann A.-C."/>
        </authorList>
    </citation>
    <scope>NUCLEOTIDE SEQUENCE</scope>
    <source>
        <strain evidence="2">NK1597</strain>
    </source>
</reference>
<evidence type="ECO:0000313" key="2">
    <source>
        <dbReference type="EMBL" id="MBD3700969.1"/>
    </source>
</evidence>
<gene>
    <name evidence="2" type="ORF">IE991_12750</name>
</gene>
<sequence length="45" mass="4737">MTLQGRQKAAGPHQQQRANGHGDKRLRRGKIRGGSLTPSCAVAAA</sequence>
<feature type="region of interest" description="Disordered" evidence="1">
    <location>
        <begin position="1"/>
        <end position="45"/>
    </location>
</feature>
<name>A0A927D8C2_KLEPN</name>
<dbReference type="Proteomes" id="UP000631473">
    <property type="component" value="Unassembled WGS sequence"/>
</dbReference>
<organism evidence="2 3">
    <name type="scientific">Klebsiella pneumoniae</name>
    <dbReference type="NCBI Taxonomy" id="573"/>
    <lineage>
        <taxon>Bacteria</taxon>
        <taxon>Pseudomonadati</taxon>
        <taxon>Pseudomonadota</taxon>
        <taxon>Gammaproteobacteria</taxon>
        <taxon>Enterobacterales</taxon>
        <taxon>Enterobacteriaceae</taxon>
        <taxon>Klebsiella/Raoultella group</taxon>
        <taxon>Klebsiella</taxon>
        <taxon>Klebsiella pneumoniae complex</taxon>
    </lineage>
</organism>
<accession>A0A927D8C2</accession>
<proteinExistence type="predicted"/>
<evidence type="ECO:0000256" key="1">
    <source>
        <dbReference type="SAM" id="MobiDB-lite"/>
    </source>
</evidence>
<dbReference type="AlphaFoldDB" id="A0A927D8C2"/>
<protein>
    <submittedName>
        <fullName evidence="2">Uncharacterized protein</fullName>
    </submittedName>
</protein>
<comment type="caution">
    <text evidence="2">The sequence shown here is derived from an EMBL/GenBank/DDBJ whole genome shotgun (WGS) entry which is preliminary data.</text>
</comment>
<evidence type="ECO:0000313" key="3">
    <source>
        <dbReference type="Proteomes" id="UP000631473"/>
    </source>
</evidence>
<dbReference type="EMBL" id="JACXTI010000002">
    <property type="protein sequence ID" value="MBD3700969.1"/>
    <property type="molecule type" value="Genomic_DNA"/>
</dbReference>